<keyword evidence="3" id="KW-1185">Reference proteome</keyword>
<dbReference type="AlphaFoldDB" id="T1K0U6"/>
<feature type="transmembrane region" description="Helical" evidence="1">
    <location>
        <begin position="186"/>
        <end position="210"/>
    </location>
</feature>
<reference evidence="3" key="1">
    <citation type="submission" date="2011-08" db="EMBL/GenBank/DDBJ databases">
        <authorList>
            <person name="Rombauts S."/>
        </authorList>
    </citation>
    <scope>NUCLEOTIDE SEQUENCE</scope>
    <source>
        <strain evidence="3">London</strain>
    </source>
</reference>
<dbReference type="Proteomes" id="UP000015104">
    <property type="component" value="Unassembled WGS sequence"/>
</dbReference>
<evidence type="ECO:0008006" key="4">
    <source>
        <dbReference type="Google" id="ProtNLM"/>
    </source>
</evidence>
<feature type="transmembrane region" description="Helical" evidence="1">
    <location>
        <begin position="76"/>
        <end position="99"/>
    </location>
</feature>
<feature type="transmembrane region" description="Helical" evidence="1">
    <location>
        <begin position="336"/>
        <end position="358"/>
    </location>
</feature>
<organism evidence="2 3">
    <name type="scientific">Tetranychus urticae</name>
    <name type="common">Two-spotted spider mite</name>
    <dbReference type="NCBI Taxonomy" id="32264"/>
    <lineage>
        <taxon>Eukaryota</taxon>
        <taxon>Metazoa</taxon>
        <taxon>Ecdysozoa</taxon>
        <taxon>Arthropoda</taxon>
        <taxon>Chelicerata</taxon>
        <taxon>Arachnida</taxon>
        <taxon>Acari</taxon>
        <taxon>Acariformes</taxon>
        <taxon>Trombidiformes</taxon>
        <taxon>Prostigmata</taxon>
        <taxon>Eleutherengona</taxon>
        <taxon>Raphignathae</taxon>
        <taxon>Tetranychoidea</taxon>
        <taxon>Tetranychidae</taxon>
        <taxon>Tetranychus</taxon>
    </lineage>
</organism>
<dbReference type="EnsemblMetazoa" id="tetur03g09100.1">
    <property type="protein sequence ID" value="tetur03g09100.1"/>
    <property type="gene ID" value="tetur03g09100"/>
</dbReference>
<evidence type="ECO:0000256" key="1">
    <source>
        <dbReference type="SAM" id="Phobius"/>
    </source>
</evidence>
<reference evidence="2" key="2">
    <citation type="submission" date="2015-06" db="UniProtKB">
        <authorList>
            <consortium name="EnsemblMetazoa"/>
        </authorList>
    </citation>
    <scope>IDENTIFICATION</scope>
</reference>
<dbReference type="HOGENOM" id="CLU_636687_0_0_1"/>
<accession>T1K0U6</accession>
<keyword evidence="1" id="KW-1133">Transmembrane helix</keyword>
<sequence length="440" mass="50090">MEYENRRKYFVSKKVNFVPPLNSPSSFLEKLLDSIDRLSVPSKLVKLIDHLERSSIASWICINGYSQQNKPARSKLIFNIFLCLWCYANSLRHLTIAFIQDENSRILLGDSFIGYPAYSLLNIIFSGAAFLLGSIKTALVYSESQSRMQILNVFGSLRDKSFDRSIWGMTKNCDLKFRRLTCLTSYSLDIFIVTAVGSTITMQIQAMVLNPSISVRTFLIQLAWLPVSNIAVYFSGLAAYWFFVHTIIFVSLSIQSTSSAIIRVDKLIKSVKVSYSHSVTMTVIQRLIQMQNAHYNTIAILNDNFGLSVFISFFVGSLFADLAFFCGTYVSTKNILLDLLLSFIGFITLGTITQYNLFASGSFKKIEKFRKAIYRLSVNIPFDLKTRFKLITTLERMSTYKIGFYIGNIFCIDDYHCFIFLLENVSLYLLLIANISKATN</sequence>
<dbReference type="EMBL" id="CAEY01001145">
    <property type="status" value="NOT_ANNOTATED_CDS"/>
    <property type="molecule type" value="Genomic_DNA"/>
</dbReference>
<name>T1K0U6_TETUR</name>
<proteinExistence type="predicted"/>
<feature type="transmembrane region" description="Helical" evidence="1">
    <location>
        <begin position="305"/>
        <end position="330"/>
    </location>
</feature>
<protein>
    <recommendedName>
        <fullName evidence="4">Gustatory receptor</fullName>
    </recommendedName>
</protein>
<keyword evidence="1" id="KW-0812">Transmembrane</keyword>
<feature type="transmembrane region" description="Helical" evidence="1">
    <location>
        <begin position="119"/>
        <end position="141"/>
    </location>
</feature>
<feature type="transmembrane region" description="Helical" evidence="1">
    <location>
        <begin position="230"/>
        <end position="254"/>
    </location>
</feature>
<keyword evidence="1" id="KW-0472">Membrane</keyword>
<evidence type="ECO:0000313" key="2">
    <source>
        <dbReference type="EnsemblMetazoa" id="tetur03g09100.1"/>
    </source>
</evidence>
<evidence type="ECO:0000313" key="3">
    <source>
        <dbReference type="Proteomes" id="UP000015104"/>
    </source>
</evidence>